<evidence type="ECO:0000313" key="1">
    <source>
        <dbReference type="EMBL" id="MBS3061984.1"/>
    </source>
</evidence>
<dbReference type="EMBL" id="JAGVWC010000011">
    <property type="protein sequence ID" value="MBS3061984.1"/>
    <property type="molecule type" value="Genomic_DNA"/>
</dbReference>
<name>A0A8T4L614_9ARCH</name>
<evidence type="ECO:0000313" key="2">
    <source>
        <dbReference type="Proteomes" id="UP000675968"/>
    </source>
</evidence>
<comment type="caution">
    <text evidence="1">The sequence shown here is derived from an EMBL/GenBank/DDBJ whole genome shotgun (WGS) entry which is preliminary data.</text>
</comment>
<gene>
    <name evidence="1" type="ORF">J4215_05370</name>
</gene>
<organism evidence="1 2">
    <name type="scientific">Candidatus Iainarchaeum sp</name>
    <dbReference type="NCBI Taxonomy" id="3101447"/>
    <lineage>
        <taxon>Archaea</taxon>
        <taxon>Candidatus Iainarchaeota</taxon>
        <taxon>Candidatus Iainarchaeia</taxon>
        <taxon>Candidatus Iainarchaeales</taxon>
        <taxon>Candidatus Iainarchaeaceae</taxon>
        <taxon>Candidatus Iainarchaeum</taxon>
    </lineage>
</organism>
<dbReference type="Proteomes" id="UP000675968">
    <property type="component" value="Unassembled WGS sequence"/>
</dbReference>
<proteinExistence type="predicted"/>
<reference evidence="1" key="2">
    <citation type="submission" date="2021-05" db="EMBL/GenBank/DDBJ databases">
        <title>Protein family content uncovers lineage relationships and bacterial pathway maintenance mechanisms in DPANN archaea.</title>
        <authorList>
            <person name="Castelle C.J."/>
            <person name="Meheust R."/>
            <person name="Jaffe A.L."/>
            <person name="Seitz K."/>
            <person name="Gong X."/>
            <person name="Baker B.J."/>
            <person name="Banfield J.F."/>
        </authorList>
    </citation>
    <scope>NUCLEOTIDE SEQUENCE</scope>
    <source>
        <strain evidence="1">RIFCSPLOWO2_01_FULL_AR10_48_17</strain>
    </source>
</reference>
<sequence>MTSPHSDQLLARRCAQICREYFKGKEITNLLVVRWGKPWKTKLGHIKPLRGNVQYGSIIEINTVFQDPRVPQFVVDVTMLHELIHYFQGFGSNHPRKHRHPHRGGSVTNEFREFGWVELLKKQNKWIKENWVKMWKEHHAQYKLSRIKA</sequence>
<reference evidence="1" key="1">
    <citation type="submission" date="2021-03" db="EMBL/GenBank/DDBJ databases">
        <authorList>
            <person name="Jaffe A."/>
        </authorList>
    </citation>
    <scope>NUCLEOTIDE SEQUENCE</scope>
    <source>
        <strain evidence="1">RIFCSPLOWO2_01_FULL_AR10_48_17</strain>
    </source>
</reference>
<protein>
    <recommendedName>
        <fullName evidence="3">SprT-like domain-containing protein</fullName>
    </recommendedName>
</protein>
<dbReference type="AlphaFoldDB" id="A0A8T4L614"/>
<accession>A0A8T4L614</accession>
<evidence type="ECO:0008006" key="3">
    <source>
        <dbReference type="Google" id="ProtNLM"/>
    </source>
</evidence>